<comment type="function">
    <text evidence="7">Thiolesterase that catalyzes the hydrolysis of S-D-lactoyl-glutathione to form glutathione and D-lactic acid.</text>
</comment>
<organism evidence="9 10">
    <name type="scientific">Usitatibacter rugosus</name>
    <dbReference type="NCBI Taxonomy" id="2732067"/>
    <lineage>
        <taxon>Bacteria</taxon>
        <taxon>Pseudomonadati</taxon>
        <taxon>Pseudomonadota</taxon>
        <taxon>Betaproteobacteria</taxon>
        <taxon>Nitrosomonadales</taxon>
        <taxon>Usitatibacteraceae</taxon>
        <taxon>Usitatibacter</taxon>
    </lineage>
</organism>
<keyword evidence="10" id="KW-1185">Reference proteome</keyword>
<dbReference type="KEGG" id="uru:DSM104443_02731"/>
<evidence type="ECO:0000259" key="8">
    <source>
        <dbReference type="SMART" id="SM00849"/>
    </source>
</evidence>
<dbReference type="InterPro" id="IPR017782">
    <property type="entry name" value="Hydroxyacylglutathione_Hdrlase"/>
</dbReference>
<feature type="binding site" evidence="7">
    <location>
        <position position="127"/>
    </location>
    <ligand>
        <name>Zn(2+)</name>
        <dbReference type="ChEBI" id="CHEBI:29105"/>
        <label>2</label>
    </ligand>
</feature>
<evidence type="ECO:0000256" key="3">
    <source>
        <dbReference type="ARBA" id="ARBA00006759"/>
    </source>
</evidence>
<comment type="subunit">
    <text evidence="7">Monomer.</text>
</comment>
<dbReference type="SMART" id="SM00849">
    <property type="entry name" value="Lactamase_B"/>
    <property type="match status" value="1"/>
</dbReference>
<evidence type="ECO:0000256" key="5">
    <source>
        <dbReference type="ARBA" id="ARBA00022801"/>
    </source>
</evidence>
<comment type="cofactor">
    <cofactor evidence="7">
        <name>Zn(2+)</name>
        <dbReference type="ChEBI" id="CHEBI:29105"/>
    </cofactor>
    <text evidence="7">Binds 2 Zn(2+) ions per subunit.</text>
</comment>
<evidence type="ECO:0000256" key="6">
    <source>
        <dbReference type="ARBA" id="ARBA00022833"/>
    </source>
</evidence>
<dbReference type="SUPFAM" id="SSF56281">
    <property type="entry name" value="Metallo-hydrolase/oxidoreductase"/>
    <property type="match status" value="1"/>
</dbReference>
<feature type="binding site" evidence="7">
    <location>
        <position position="56"/>
    </location>
    <ligand>
        <name>Zn(2+)</name>
        <dbReference type="ChEBI" id="CHEBI:29105"/>
        <label>2</label>
    </ligand>
</feature>
<feature type="binding site" evidence="7">
    <location>
        <position position="165"/>
    </location>
    <ligand>
        <name>Zn(2+)</name>
        <dbReference type="ChEBI" id="CHEBI:29105"/>
        <label>2</label>
    </ligand>
</feature>
<dbReference type="InterPro" id="IPR036866">
    <property type="entry name" value="RibonucZ/Hydroxyglut_hydro"/>
</dbReference>
<dbReference type="InterPro" id="IPR035680">
    <property type="entry name" value="Clx_II_MBL"/>
</dbReference>
<comment type="catalytic activity">
    <reaction evidence="1 7">
        <text>an S-(2-hydroxyacyl)glutathione + H2O = a 2-hydroxy carboxylate + glutathione + H(+)</text>
        <dbReference type="Rhea" id="RHEA:21864"/>
        <dbReference type="ChEBI" id="CHEBI:15377"/>
        <dbReference type="ChEBI" id="CHEBI:15378"/>
        <dbReference type="ChEBI" id="CHEBI:57925"/>
        <dbReference type="ChEBI" id="CHEBI:58896"/>
        <dbReference type="ChEBI" id="CHEBI:71261"/>
        <dbReference type="EC" id="3.1.2.6"/>
    </reaction>
</comment>
<feature type="binding site" evidence="7">
    <location>
        <position position="127"/>
    </location>
    <ligand>
        <name>Zn(2+)</name>
        <dbReference type="ChEBI" id="CHEBI:29105"/>
        <label>1</label>
    </ligand>
</feature>
<evidence type="ECO:0000256" key="2">
    <source>
        <dbReference type="ARBA" id="ARBA00004963"/>
    </source>
</evidence>
<feature type="binding site" evidence="7">
    <location>
        <position position="54"/>
    </location>
    <ligand>
        <name>Zn(2+)</name>
        <dbReference type="ChEBI" id="CHEBI:29105"/>
        <label>1</label>
    </ligand>
</feature>
<dbReference type="EMBL" id="CP053069">
    <property type="protein sequence ID" value="QJR11652.1"/>
    <property type="molecule type" value="Genomic_DNA"/>
</dbReference>
<evidence type="ECO:0000256" key="1">
    <source>
        <dbReference type="ARBA" id="ARBA00001623"/>
    </source>
</evidence>
<feature type="binding site" evidence="7">
    <location>
        <position position="57"/>
    </location>
    <ligand>
        <name>Zn(2+)</name>
        <dbReference type="ChEBI" id="CHEBI:29105"/>
        <label>2</label>
    </ligand>
</feature>
<dbReference type="HAMAP" id="MF_01374">
    <property type="entry name" value="Glyoxalase_2"/>
    <property type="match status" value="1"/>
</dbReference>
<gene>
    <name evidence="9" type="primary">gloB_3</name>
    <name evidence="7" type="synonym">gloB</name>
    <name evidence="9" type="ORF">DSM104443_02731</name>
</gene>
<dbReference type="GO" id="GO:0004416">
    <property type="term" value="F:hydroxyacylglutathione hydrolase activity"/>
    <property type="evidence" value="ECO:0007669"/>
    <property type="project" value="UniProtKB-UniRule"/>
</dbReference>
<dbReference type="AlphaFoldDB" id="A0A6M4GXC3"/>
<feature type="binding site" evidence="7">
    <location>
        <position position="110"/>
    </location>
    <ligand>
        <name>Zn(2+)</name>
        <dbReference type="ChEBI" id="CHEBI:29105"/>
        <label>1</label>
    </ligand>
</feature>
<dbReference type="PIRSF" id="PIRSF005457">
    <property type="entry name" value="Glx"/>
    <property type="match status" value="1"/>
</dbReference>
<dbReference type="GO" id="GO:0046872">
    <property type="term" value="F:metal ion binding"/>
    <property type="evidence" value="ECO:0007669"/>
    <property type="project" value="UniProtKB-KW"/>
</dbReference>
<dbReference type="CDD" id="cd07723">
    <property type="entry name" value="hydroxyacylglutathione_hydrolase_MBL-fold"/>
    <property type="match status" value="1"/>
</dbReference>
<dbReference type="InterPro" id="IPR050110">
    <property type="entry name" value="Glyoxalase_II_hydrolase"/>
</dbReference>
<protein>
    <recommendedName>
        <fullName evidence="7">Hydroxyacylglutathione hydrolase</fullName>
        <ecNumber evidence="7">3.1.2.6</ecNumber>
    </recommendedName>
    <alternativeName>
        <fullName evidence="7">Glyoxalase II</fullName>
        <shortName evidence="7">Glx II</shortName>
    </alternativeName>
</protein>
<accession>A0A6M4GXC3</accession>
<name>A0A6M4GXC3_9PROT</name>
<dbReference type="RefSeq" id="WP_171093168.1">
    <property type="nucleotide sequence ID" value="NZ_CP053069.1"/>
</dbReference>
<keyword evidence="6 7" id="KW-0862">Zinc</keyword>
<dbReference type="InterPro" id="IPR032282">
    <property type="entry name" value="HAGH_C"/>
</dbReference>
<proteinExistence type="inferred from homology"/>
<feature type="domain" description="Metallo-beta-lactamase" evidence="8">
    <location>
        <begin position="11"/>
        <end position="165"/>
    </location>
</feature>
<dbReference type="InterPro" id="IPR001279">
    <property type="entry name" value="Metallo-B-lactamas"/>
</dbReference>
<keyword evidence="5 7" id="KW-0378">Hydrolase</keyword>
<evidence type="ECO:0000313" key="9">
    <source>
        <dbReference type="EMBL" id="QJR11652.1"/>
    </source>
</evidence>
<dbReference type="Pfam" id="PF00753">
    <property type="entry name" value="Lactamase_B"/>
    <property type="match status" value="1"/>
</dbReference>
<dbReference type="GO" id="GO:0019243">
    <property type="term" value="P:methylglyoxal catabolic process to D-lactate via S-lactoyl-glutathione"/>
    <property type="evidence" value="ECO:0007669"/>
    <property type="project" value="UniProtKB-UniRule"/>
</dbReference>
<dbReference type="PANTHER" id="PTHR43705:SF1">
    <property type="entry name" value="HYDROXYACYLGLUTATHIONE HYDROLASE GLOB"/>
    <property type="match status" value="1"/>
</dbReference>
<evidence type="ECO:0000313" key="10">
    <source>
        <dbReference type="Proteomes" id="UP000501534"/>
    </source>
</evidence>
<comment type="similarity">
    <text evidence="3 7">Belongs to the metallo-beta-lactamase superfamily. Glyoxalase II family.</text>
</comment>
<dbReference type="Proteomes" id="UP000501534">
    <property type="component" value="Chromosome"/>
</dbReference>
<feature type="binding site" evidence="7">
    <location>
        <position position="52"/>
    </location>
    <ligand>
        <name>Zn(2+)</name>
        <dbReference type="ChEBI" id="CHEBI:29105"/>
        <label>1</label>
    </ligand>
</feature>
<dbReference type="Pfam" id="PF16123">
    <property type="entry name" value="HAGH_C"/>
    <property type="match status" value="1"/>
</dbReference>
<dbReference type="NCBIfam" id="TIGR03413">
    <property type="entry name" value="GSH_gloB"/>
    <property type="match status" value="1"/>
</dbReference>
<dbReference type="PANTHER" id="PTHR43705">
    <property type="entry name" value="HYDROXYACYLGLUTATHIONE HYDROLASE"/>
    <property type="match status" value="1"/>
</dbReference>
<keyword evidence="4 7" id="KW-0479">Metal-binding</keyword>
<dbReference type="EC" id="3.1.2.6" evidence="7"/>
<sequence length="254" mass="27095">MRIHAVPAFQDNYLWLMEDGGKAAVVDPGDAQPIEAALAERGLELTAILTTHHHGDHVGGVEALAARWKCPIFGPAGESIPRITRKLVESDTIEVPGLGETFSVLDVPGHTAGHIAYVGDGVAFVGDTLFACGCGRLFEGTAEQMAHSLGKLSKLPAATRAYCAHEYTMANIKFAEAVEPGNARLHARHAADAAKRSRGEPTVPSTIGEELATNPFLRCTEPEVVASAERHAGKRLGDAVAVFAEIRAWKNTFR</sequence>
<reference evidence="9 10" key="1">
    <citation type="submission" date="2020-04" db="EMBL/GenBank/DDBJ databases">
        <title>Usitatibacter rugosus gen. nov., sp. nov. and Usitatibacter palustris sp. nov., novel members of Usitatibacteraceae fam. nov. within the order Nitrosomonadales isolated from soil.</title>
        <authorList>
            <person name="Huber K.J."/>
            <person name="Neumann-Schaal M."/>
            <person name="Geppert A."/>
            <person name="Luckner M."/>
            <person name="Wanner G."/>
            <person name="Overmann J."/>
        </authorList>
    </citation>
    <scope>NUCLEOTIDE SEQUENCE [LARGE SCALE GENOMIC DNA]</scope>
    <source>
        <strain evidence="9 10">0125_3</strain>
    </source>
</reference>
<evidence type="ECO:0000256" key="4">
    <source>
        <dbReference type="ARBA" id="ARBA00022723"/>
    </source>
</evidence>
<comment type="pathway">
    <text evidence="2 7">Secondary metabolite metabolism; methylglyoxal degradation; (R)-lactate from methylglyoxal: step 2/2.</text>
</comment>
<evidence type="ECO:0000256" key="7">
    <source>
        <dbReference type="HAMAP-Rule" id="MF_01374"/>
    </source>
</evidence>
<dbReference type="UniPathway" id="UPA00619">
    <property type="reaction ID" value="UER00676"/>
</dbReference>
<dbReference type="Gene3D" id="3.60.15.10">
    <property type="entry name" value="Ribonuclease Z/Hydroxyacylglutathione hydrolase-like"/>
    <property type="match status" value="1"/>
</dbReference>